<evidence type="ECO:0000313" key="5">
    <source>
        <dbReference type="EMBL" id="PVD18549.1"/>
    </source>
</evidence>
<dbReference type="STRING" id="400727.A0A2T7NBL1"/>
<dbReference type="Gene3D" id="1.25.40.20">
    <property type="entry name" value="Ankyrin repeat-containing domain"/>
    <property type="match status" value="3"/>
</dbReference>
<dbReference type="InterPro" id="IPR036770">
    <property type="entry name" value="Ankyrin_rpt-contain_sf"/>
</dbReference>
<keyword evidence="6" id="KW-1185">Reference proteome</keyword>
<keyword evidence="4" id="KW-0472">Membrane</keyword>
<dbReference type="SMART" id="SM00248">
    <property type="entry name" value="ANK"/>
    <property type="match status" value="7"/>
</dbReference>
<dbReference type="PANTHER" id="PTHR24198">
    <property type="entry name" value="ANKYRIN REPEAT AND PROTEIN KINASE DOMAIN-CONTAINING PROTEIN"/>
    <property type="match status" value="1"/>
</dbReference>
<evidence type="ECO:0000313" key="6">
    <source>
        <dbReference type="Proteomes" id="UP000245119"/>
    </source>
</evidence>
<protein>
    <submittedName>
        <fullName evidence="5">Uncharacterized protein</fullName>
    </submittedName>
</protein>
<evidence type="ECO:0000256" key="2">
    <source>
        <dbReference type="ARBA" id="ARBA00023043"/>
    </source>
</evidence>
<dbReference type="PROSITE" id="PS50297">
    <property type="entry name" value="ANK_REP_REGION"/>
    <property type="match status" value="4"/>
</dbReference>
<accession>A0A2T7NBL1</accession>
<feature type="transmembrane region" description="Helical" evidence="4">
    <location>
        <begin position="63"/>
        <end position="85"/>
    </location>
</feature>
<dbReference type="EMBL" id="PZQS01000014">
    <property type="protein sequence ID" value="PVD18549.1"/>
    <property type="molecule type" value="Genomic_DNA"/>
</dbReference>
<gene>
    <name evidence="5" type="ORF">C0Q70_21099</name>
</gene>
<keyword evidence="1" id="KW-0677">Repeat</keyword>
<sequence>MQHNITSSNSSIAGDNHSVSSQDSWITVWKVGSPFIIIFGTFGNIMVFLVLQDRSVTHPSMAVYLRLLAVSDLINIFDSVILRWIRFQFGFYMKVGDVVVRKSCNENYDDEVTTTVFKVWFWINTMTSSCLPFVILLVDDVILIRRVVTSTREARDHLAVGSIQQVKVREKKAVSMTSDREEEEEKKKMVIKENYLITILRACVFSLGHRSVQLHVVLSALRVTAAMLFRFYTDMDFVYGPFRDFRNTENAEYLRTNPRAVRVQRRAAVRRRVNAEFLCGCEKSNDSRDLDNEVYSGCIVEDGDYSFLEALDPNSQIPVQLEEIPWSLVAQATYIPWCCTEPYTCYPQHLACLFGQKDLATMMLVQKAADVHARDSRHNTTLMLAAASGCARTMVALLLLMCKDEDDRKKLVTAQNKDGLTALHFAALSDDPQVVELLLGVGADVNAGQFTTLQNRRFALTPLHFALVRDTRTAATIARILVKSGADLDLEAATADSRAPCGKFFRECSCGFCFCVDIDPLPRLLLPSNGAWYDGEINSVGTALHLAVKRRIDLSDILSEKQHRLLLNVPDGLGYLPLHTAVNNLDQKAIKILLSLGADVNAKVTKNCPQQGRTALHILFSFQLDFPPFDCICCSNTLKPSHRLNSCAPPLLQLPSVNVDARDGEGKTPLHVACQFGHYAFIEQLVTLGADVLVEDNEGRMPLYFAARPAGSEVRGKVVDVLLRCGAVLSCLNQPYHLSPVKEFDQFLDVAILLKLCRLGAITGIHQNRMLQTIDLTMSLPTAFMHHLYGKVVFAAIAAYRQERLHPLSLYAQSIICVSRSIKAGSPQSRREAFMSLELDHFTLATMQDLCLM</sequence>
<dbReference type="SUPFAM" id="SSF48403">
    <property type="entry name" value="Ankyrin repeat"/>
    <property type="match status" value="1"/>
</dbReference>
<dbReference type="Proteomes" id="UP000245119">
    <property type="component" value="Linkage Group LG14"/>
</dbReference>
<name>A0A2T7NBL1_POMCA</name>
<comment type="caution">
    <text evidence="5">The sequence shown here is derived from an EMBL/GenBank/DDBJ whole genome shotgun (WGS) entry which is preliminary data.</text>
</comment>
<reference evidence="5 6" key="1">
    <citation type="submission" date="2018-04" db="EMBL/GenBank/DDBJ databases">
        <title>The genome of golden apple snail Pomacea canaliculata provides insight into stress tolerance and invasive adaptation.</title>
        <authorList>
            <person name="Liu C."/>
            <person name="Liu B."/>
            <person name="Ren Y."/>
            <person name="Zhang Y."/>
            <person name="Wang H."/>
            <person name="Li S."/>
            <person name="Jiang F."/>
            <person name="Yin L."/>
            <person name="Zhang G."/>
            <person name="Qian W."/>
            <person name="Fan W."/>
        </authorList>
    </citation>
    <scope>NUCLEOTIDE SEQUENCE [LARGE SCALE GENOMIC DNA]</scope>
    <source>
        <strain evidence="5">SZHN2017</strain>
        <tissue evidence="5">Muscle</tissue>
    </source>
</reference>
<feature type="repeat" description="ANK" evidence="3">
    <location>
        <begin position="665"/>
        <end position="697"/>
    </location>
</feature>
<keyword evidence="4" id="KW-1133">Transmembrane helix</keyword>
<dbReference type="GO" id="GO:0005737">
    <property type="term" value="C:cytoplasm"/>
    <property type="evidence" value="ECO:0007669"/>
    <property type="project" value="TreeGrafter"/>
</dbReference>
<keyword evidence="2 3" id="KW-0040">ANK repeat</keyword>
<dbReference type="PANTHER" id="PTHR24198:SF165">
    <property type="entry name" value="ANKYRIN REPEAT-CONTAINING PROTEIN-RELATED"/>
    <property type="match status" value="1"/>
</dbReference>
<dbReference type="PRINTS" id="PR01415">
    <property type="entry name" value="ANKYRIN"/>
</dbReference>
<organism evidence="5 6">
    <name type="scientific">Pomacea canaliculata</name>
    <name type="common">Golden apple snail</name>
    <dbReference type="NCBI Taxonomy" id="400727"/>
    <lineage>
        <taxon>Eukaryota</taxon>
        <taxon>Metazoa</taxon>
        <taxon>Spiralia</taxon>
        <taxon>Lophotrochozoa</taxon>
        <taxon>Mollusca</taxon>
        <taxon>Gastropoda</taxon>
        <taxon>Caenogastropoda</taxon>
        <taxon>Architaenioglossa</taxon>
        <taxon>Ampullarioidea</taxon>
        <taxon>Ampullariidae</taxon>
        <taxon>Pomacea</taxon>
    </lineage>
</organism>
<proteinExistence type="predicted"/>
<evidence type="ECO:0000256" key="1">
    <source>
        <dbReference type="ARBA" id="ARBA00022737"/>
    </source>
</evidence>
<feature type="repeat" description="ANK" evidence="3">
    <location>
        <begin position="458"/>
        <end position="493"/>
    </location>
</feature>
<dbReference type="SUPFAM" id="SSF81321">
    <property type="entry name" value="Family A G protein-coupled receptor-like"/>
    <property type="match status" value="1"/>
</dbReference>
<evidence type="ECO:0000256" key="3">
    <source>
        <dbReference type="PROSITE-ProRule" id="PRU00023"/>
    </source>
</evidence>
<dbReference type="PROSITE" id="PS50088">
    <property type="entry name" value="ANK_REPEAT"/>
    <property type="match status" value="5"/>
</dbReference>
<dbReference type="Pfam" id="PF00023">
    <property type="entry name" value="Ank"/>
    <property type="match status" value="1"/>
</dbReference>
<feature type="repeat" description="ANK" evidence="3">
    <location>
        <begin position="698"/>
        <end position="734"/>
    </location>
</feature>
<dbReference type="Gene3D" id="1.20.1070.10">
    <property type="entry name" value="Rhodopsin 7-helix transmembrane proteins"/>
    <property type="match status" value="1"/>
</dbReference>
<feature type="repeat" description="ANK" evidence="3">
    <location>
        <begin position="418"/>
        <end position="450"/>
    </location>
</feature>
<feature type="transmembrane region" description="Helical" evidence="4">
    <location>
        <begin position="31"/>
        <end position="51"/>
    </location>
</feature>
<dbReference type="AlphaFoldDB" id="A0A2T7NBL1"/>
<evidence type="ECO:0000256" key="4">
    <source>
        <dbReference type="SAM" id="Phobius"/>
    </source>
</evidence>
<keyword evidence="4" id="KW-0812">Transmembrane</keyword>
<dbReference type="InterPro" id="IPR002110">
    <property type="entry name" value="Ankyrin_rpt"/>
</dbReference>
<dbReference type="Pfam" id="PF12796">
    <property type="entry name" value="Ank_2"/>
    <property type="match status" value="2"/>
</dbReference>
<dbReference type="OrthoDB" id="9990906at2759"/>
<feature type="repeat" description="ANK" evidence="3">
    <location>
        <begin position="573"/>
        <end position="605"/>
    </location>
</feature>